<dbReference type="PANTHER" id="PTHR47074">
    <property type="entry name" value="BNAC02G40300D PROTEIN"/>
    <property type="match status" value="1"/>
</dbReference>
<evidence type="ECO:0008006" key="3">
    <source>
        <dbReference type="Google" id="ProtNLM"/>
    </source>
</evidence>
<reference evidence="1" key="1">
    <citation type="journal article" date="2023" name="Plant J.">
        <title>Genome sequences and population genomics provide insights into the demographic history, inbreeding, and mutation load of two 'living fossil' tree species of Dipteronia.</title>
        <authorList>
            <person name="Feng Y."/>
            <person name="Comes H.P."/>
            <person name="Chen J."/>
            <person name="Zhu S."/>
            <person name="Lu R."/>
            <person name="Zhang X."/>
            <person name="Li P."/>
            <person name="Qiu J."/>
            <person name="Olsen K.M."/>
            <person name="Qiu Y."/>
        </authorList>
    </citation>
    <scope>NUCLEOTIDE SEQUENCE</scope>
    <source>
        <strain evidence="1">KIB01</strain>
    </source>
</reference>
<organism evidence="1 2">
    <name type="scientific">Dipteronia dyeriana</name>
    <dbReference type="NCBI Taxonomy" id="168575"/>
    <lineage>
        <taxon>Eukaryota</taxon>
        <taxon>Viridiplantae</taxon>
        <taxon>Streptophyta</taxon>
        <taxon>Embryophyta</taxon>
        <taxon>Tracheophyta</taxon>
        <taxon>Spermatophyta</taxon>
        <taxon>Magnoliopsida</taxon>
        <taxon>eudicotyledons</taxon>
        <taxon>Gunneridae</taxon>
        <taxon>Pentapetalae</taxon>
        <taxon>rosids</taxon>
        <taxon>malvids</taxon>
        <taxon>Sapindales</taxon>
        <taxon>Sapindaceae</taxon>
        <taxon>Hippocastanoideae</taxon>
        <taxon>Acereae</taxon>
        <taxon>Dipteronia</taxon>
    </lineage>
</organism>
<gene>
    <name evidence="1" type="ORF">Ddye_019376</name>
</gene>
<comment type="caution">
    <text evidence="1">The sequence shown here is derived from an EMBL/GenBank/DDBJ whole genome shotgun (WGS) entry which is preliminary data.</text>
</comment>
<sequence>MAIFRGILFSKDCGLNPYMLESDKGVAVERVLNNKFLNASYGSILSDIVVLRMQAKVSNVRAIPRSANRAAQRLYMLALETKTNTYWMEDIPFCIRSIVEADMPS</sequence>
<dbReference type="PANTHER" id="PTHR47074:SF48">
    <property type="entry name" value="POLYNUCLEOTIDYL TRANSFERASE, RIBONUCLEASE H-LIKE SUPERFAMILY PROTEIN"/>
    <property type="match status" value="1"/>
</dbReference>
<keyword evidence="2" id="KW-1185">Reference proteome</keyword>
<accession>A0AAD9TY35</accession>
<dbReference type="EMBL" id="JANJYI010000006">
    <property type="protein sequence ID" value="KAK2644181.1"/>
    <property type="molecule type" value="Genomic_DNA"/>
</dbReference>
<dbReference type="InterPro" id="IPR052929">
    <property type="entry name" value="RNase_H-like_EbsB-rel"/>
</dbReference>
<dbReference type="AlphaFoldDB" id="A0AAD9TY35"/>
<name>A0AAD9TY35_9ROSI</name>
<proteinExistence type="predicted"/>
<evidence type="ECO:0000313" key="2">
    <source>
        <dbReference type="Proteomes" id="UP001280121"/>
    </source>
</evidence>
<evidence type="ECO:0000313" key="1">
    <source>
        <dbReference type="EMBL" id="KAK2644181.1"/>
    </source>
</evidence>
<protein>
    <recommendedName>
        <fullName evidence="3">RNase H type-1 domain-containing protein</fullName>
    </recommendedName>
</protein>
<dbReference type="Proteomes" id="UP001280121">
    <property type="component" value="Unassembled WGS sequence"/>
</dbReference>